<dbReference type="NCBIfam" id="TIGR01552">
    <property type="entry name" value="phd_fam"/>
    <property type="match status" value="1"/>
</dbReference>
<keyword evidence="4" id="KW-1185">Reference proteome</keyword>
<dbReference type="InterPro" id="IPR006442">
    <property type="entry name" value="Antitoxin_Phd/YefM"/>
</dbReference>
<organism evidence="3 4">
    <name type="scientific">Sphingomonas gilva</name>
    <dbReference type="NCBI Taxonomy" id="2305907"/>
    <lineage>
        <taxon>Bacteria</taxon>
        <taxon>Pseudomonadati</taxon>
        <taxon>Pseudomonadota</taxon>
        <taxon>Alphaproteobacteria</taxon>
        <taxon>Sphingomonadales</taxon>
        <taxon>Sphingomonadaceae</taxon>
        <taxon>Sphingomonas</taxon>
    </lineage>
</organism>
<reference evidence="3 4" key="1">
    <citation type="submission" date="2018-08" db="EMBL/GenBank/DDBJ databases">
        <title>The multiple taxonomic identification of Sphingomonas gilva.</title>
        <authorList>
            <person name="Zhu D."/>
            <person name="Zheng S."/>
        </authorList>
    </citation>
    <scope>NUCLEOTIDE SEQUENCE [LARGE SCALE GENOMIC DNA]</scope>
    <source>
        <strain evidence="3 4">ZDH117</strain>
    </source>
</reference>
<dbReference type="Proteomes" id="UP000266693">
    <property type="component" value="Unassembled WGS sequence"/>
</dbReference>
<proteinExistence type="inferred from homology"/>
<sequence length="86" mass="9582">MRHVPIAAFKDRASEYVAAAEAGEEIVITRHGKPAAKLSAVAGDIERETRAREALARIREIGARMRAEGRTATIEELIEWKNEGRR</sequence>
<dbReference type="AlphaFoldDB" id="A0A396RN51"/>
<dbReference type="SUPFAM" id="SSF143120">
    <property type="entry name" value="YefM-like"/>
    <property type="match status" value="1"/>
</dbReference>
<gene>
    <name evidence="3" type="ORF">D1610_10065</name>
</gene>
<protein>
    <recommendedName>
        <fullName evidence="2">Antitoxin</fullName>
    </recommendedName>
</protein>
<comment type="caution">
    <text evidence="3">The sequence shown here is derived from an EMBL/GenBank/DDBJ whole genome shotgun (WGS) entry which is preliminary data.</text>
</comment>
<evidence type="ECO:0000256" key="2">
    <source>
        <dbReference type="RuleBase" id="RU362080"/>
    </source>
</evidence>
<dbReference type="Pfam" id="PF02604">
    <property type="entry name" value="PhdYeFM_antitox"/>
    <property type="match status" value="1"/>
</dbReference>
<evidence type="ECO:0000313" key="3">
    <source>
        <dbReference type="EMBL" id="RHW17759.1"/>
    </source>
</evidence>
<evidence type="ECO:0000256" key="1">
    <source>
        <dbReference type="ARBA" id="ARBA00009981"/>
    </source>
</evidence>
<name>A0A396RN51_9SPHN</name>
<accession>A0A396RN51</accession>
<dbReference type="RefSeq" id="WP_118864024.1">
    <property type="nucleotide sequence ID" value="NZ_QWLV01000003.1"/>
</dbReference>
<comment type="similarity">
    <text evidence="1 2">Belongs to the phD/YefM antitoxin family.</text>
</comment>
<dbReference type="InterPro" id="IPR036165">
    <property type="entry name" value="YefM-like_sf"/>
</dbReference>
<comment type="function">
    <text evidence="2">Antitoxin component of a type II toxin-antitoxin (TA) system.</text>
</comment>
<dbReference type="EMBL" id="QWLV01000003">
    <property type="protein sequence ID" value="RHW17759.1"/>
    <property type="molecule type" value="Genomic_DNA"/>
</dbReference>
<dbReference type="Gene3D" id="3.40.1620.10">
    <property type="entry name" value="YefM-like domain"/>
    <property type="match status" value="1"/>
</dbReference>
<evidence type="ECO:0000313" key="4">
    <source>
        <dbReference type="Proteomes" id="UP000266693"/>
    </source>
</evidence>